<evidence type="ECO:0000313" key="3">
    <source>
        <dbReference type="EMBL" id="PFX16196.1"/>
    </source>
</evidence>
<feature type="domain" description="Platelet-derived growth factor (PDGF) family profile" evidence="2">
    <location>
        <begin position="99"/>
        <end position="178"/>
    </location>
</feature>
<keyword evidence="4" id="KW-1185">Reference proteome</keyword>
<comment type="caution">
    <text evidence="3">The sequence shown here is derived from an EMBL/GenBank/DDBJ whole genome shotgun (WGS) entry which is preliminary data.</text>
</comment>
<proteinExistence type="predicted"/>
<reference evidence="4" key="1">
    <citation type="journal article" date="2017" name="bioRxiv">
        <title>Comparative analysis of the genomes of Stylophora pistillata and Acropora digitifera provides evidence for extensive differences between species of corals.</title>
        <authorList>
            <person name="Voolstra C.R."/>
            <person name="Li Y."/>
            <person name="Liew Y.J."/>
            <person name="Baumgarten S."/>
            <person name="Zoccola D."/>
            <person name="Flot J.-F."/>
            <person name="Tambutte S."/>
            <person name="Allemand D."/>
            <person name="Aranda M."/>
        </authorList>
    </citation>
    <scope>NUCLEOTIDE SEQUENCE [LARGE SCALE GENOMIC DNA]</scope>
</reference>
<dbReference type="EMBL" id="LSMT01000566">
    <property type="protein sequence ID" value="PFX16196.1"/>
    <property type="molecule type" value="Genomic_DNA"/>
</dbReference>
<evidence type="ECO:0000313" key="4">
    <source>
        <dbReference type="Proteomes" id="UP000225706"/>
    </source>
</evidence>
<evidence type="ECO:0000256" key="1">
    <source>
        <dbReference type="SAM" id="SignalP"/>
    </source>
</evidence>
<sequence length="273" mass="30599">MSSFGLVLFCSLLFLQDLPVESKVNKFPREFVEYLHKAGIPLGSVLHRNRPIYVPDVSAISARRYDATTRSQALSDTPEHSKGVITTKLNNPAYYPREAICQPRPVAVRIPKGPHVRSFPDYVILNRCTGSCPFNQEIEHCTVTERDAITVTIFELVGNQVHVVNTVLYNHTACSCDCIAKESDCDPNKQTWNQDTCGCDCIANAGSCADNQKFDDNKCECKCNEAERHCDHVHKVWDFKNCGCHCKAVLQEKCNAQNQHINTDTCECNNVNA</sequence>
<dbReference type="Proteomes" id="UP000225706">
    <property type="component" value="Unassembled WGS sequence"/>
</dbReference>
<dbReference type="InterPro" id="IPR000072">
    <property type="entry name" value="PDGF/VEGF_dom"/>
</dbReference>
<dbReference type="Gene3D" id="2.10.90.10">
    <property type="entry name" value="Cystine-knot cytokines"/>
    <property type="match status" value="1"/>
</dbReference>
<dbReference type="OrthoDB" id="5971688at2759"/>
<keyword evidence="1" id="KW-0732">Signal</keyword>
<dbReference type="GO" id="GO:0008083">
    <property type="term" value="F:growth factor activity"/>
    <property type="evidence" value="ECO:0007669"/>
    <property type="project" value="InterPro"/>
</dbReference>
<feature type="chain" id="PRO_5011976181" evidence="1">
    <location>
        <begin position="23"/>
        <end position="273"/>
    </location>
</feature>
<accession>A0A2B4RG98</accession>
<dbReference type="SMART" id="SM00141">
    <property type="entry name" value="PDGF"/>
    <property type="match status" value="1"/>
</dbReference>
<name>A0A2B4RG98_STYPI</name>
<dbReference type="GO" id="GO:0016020">
    <property type="term" value="C:membrane"/>
    <property type="evidence" value="ECO:0007669"/>
    <property type="project" value="InterPro"/>
</dbReference>
<gene>
    <name evidence="3" type="primary">BR3</name>
    <name evidence="3" type="ORF">AWC38_SpisGene19548</name>
</gene>
<dbReference type="SUPFAM" id="SSF57501">
    <property type="entry name" value="Cystine-knot cytokines"/>
    <property type="match status" value="1"/>
</dbReference>
<dbReference type="InterPro" id="IPR029034">
    <property type="entry name" value="Cystine-knot_cytokine"/>
</dbReference>
<evidence type="ECO:0000259" key="2">
    <source>
        <dbReference type="SMART" id="SM00141"/>
    </source>
</evidence>
<protein>
    <submittedName>
        <fullName evidence="3">Balbiani ring protein 3</fullName>
    </submittedName>
</protein>
<organism evidence="3 4">
    <name type="scientific">Stylophora pistillata</name>
    <name type="common">Smooth cauliflower coral</name>
    <dbReference type="NCBI Taxonomy" id="50429"/>
    <lineage>
        <taxon>Eukaryota</taxon>
        <taxon>Metazoa</taxon>
        <taxon>Cnidaria</taxon>
        <taxon>Anthozoa</taxon>
        <taxon>Hexacorallia</taxon>
        <taxon>Scleractinia</taxon>
        <taxon>Astrocoeniina</taxon>
        <taxon>Pocilloporidae</taxon>
        <taxon>Stylophora</taxon>
    </lineage>
</organism>
<dbReference type="AlphaFoldDB" id="A0A2B4RG98"/>
<feature type="signal peptide" evidence="1">
    <location>
        <begin position="1"/>
        <end position="22"/>
    </location>
</feature>